<dbReference type="AlphaFoldDB" id="A0A401T8R2"/>
<feature type="non-terminal residue" evidence="1">
    <location>
        <position position="1"/>
    </location>
</feature>
<proteinExistence type="predicted"/>
<accession>A0A401T8R2</accession>
<dbReference type="EMBL" id="BEZZ01014260">
    <property type="protein sequence ID" value="GCC39053.1"/>
    <property type="molecule type" value="Genomic_DNA"/>
</dbReference>
<sequence length="76" mass="8537">QQRQKRQAKMKIQMVVLSVVVIFSAILIACDALPLEQASPTDQSVRNLQDHLIGMKDRASELLSSIRESTMVQQSQ</sequence>
<protein>
    <submittedName>
        <fullName evidence="1">Uncharacterized protein</fullName>
    </submittedName>
</protein>
<evidence type="ECO:0000313" key="1">
    <source>
        <dbReference type="EMBL" id="GCC39053.1"/>
    </source>
</evidence>
<evidence type="ECO:0000313" key="2">
    <source>
        <dbReference type="Proteomes" id="UP000287033"/>
    </source>
</evidence>
<comment type="caution">
    <text evidence="1">The sequence shown here is derived from an EMBL/GenBank/DDBJ whole genome shotgun (WGS) entry which is preliminary data.</text>
</comment>
<dbReference type="Proteomes" id="UP000287033">
    <property type="component" value="Unassembled WGS sequence"/>
</dbReference>
<reference evidence="1 2" key="1">
    <citation type="journal article" date="2018" name="Nat. Ecol. Evol.">
        <title>Shark genomes provide insights into elasmobranch evolution and the origin of vertebrates.</title>
        <authorList>
            <person name="Hara Y"/>
            <person name="Yamaguchi K"/>
            <person name="Onimaru K"/>
            <person name="Kadota M"/>
            <person name="Koyanagi M"/>
            <person name="Keeley SD"/>
            <person name="Tatsumi K"/>
            <person name="Tanaka K"/>
            <person name="Motone F"/>
            <person name="Kageyama Y"/>
            <person name="Nozu R"/>
            <person name="Adachi N"/>
            <person name="Nishimura O"/>
            <person name="Nakagawa R"/>
            <person name="Tanegashima C"/>
            <person name="Kiyatake I"/>
            <person name="Matsumoto R"/>
            <person name="Murakumo K"/>
            <person name="Nishida K"/>
            <person name="Terakita A"/>
            <person name="Kuratani S"/>
            <person name="Sato K"/>
            <person name="Hyodo S Kuraku.S."/>
        </authorList>
    </citation>
    <scope>NUCLEOTIDE SEQUENCE [LARGE SCALE GENOMIC DNA]</scope>
</reference>
<name>A0A401T8R2_CHIPU</name>
<gene>
    <name evidence="1" type="ORF">chiPu_0023009</name>
</gene>
<keyword evidence="2" id="KW-1185">Reference proteome</keyword>
<organism evidence="1 2">
    <name type="scientific">Chiloscyllium punctatum</name>
    <name type="common">Brownbanded bambooshark</name>
    <name type="synonym">Hemiscyllium punctatum</name>
    <dbReference type="NCBI Taxonomy" id="137246"/>
    <lineage>
        <taxon>Eukaryota</taxon>
        <taxon>Metazoa</taxon>
        <taxon>Chordata</taxon>
        <taxon>Craniata</taxon>
        <taxon>Vertebrata</taxon>
        <taxon>Chondrichthyes</taxon>
        <taxon>Elasmobranchii</taxon>
        <taxon>Galeomorphii</taxon>
        <taxon>Galeoidea</taxon>
        <taxon>Orectolobiformes</taxon>
        <taxon>Hemiscylliidae</taxon>
        <taxon>Chiloscyllium</taxon>
    </lineage>
</organism>